<name>A0ABW0TB62_9HYPH</name>
<accession>A0ABW0TB62</accession>
<keyword evidence="4" id="KW-1185">Reference proteome</keyword>
<feature type="transmembrane region" description="Helical" evidence="2">
    <location>
        <begin position="50"/>
        <end position="71"/>
    </location>
</feature>
<protein>
    <recommendedName>
        <fullName evidence="5">Superfamily III holin-X</fullName>
    </recommendedName>
</protein>
<evidence type="ECO:0000256" key="1">
    <source>
        <dbReference type="SAM" id="MobiDB-lite"/>
    </source>
</evidence>
<feature type="transmembrane region" description="Helical" evidence="2">
    <location>
        <begin position="77"/>
        <end position="110"/>
    </location>
</feature>
<evidence type="ECO:0000256" key="2">
    <source>
        <dbReference type="SAM" id="Phobius"/>
    </source>
</evidence>
<proteinExistence type="predicted"/>
<comment type="caution">
    <text evidence="3">The sequence shown here is derived from an EMBL/GenBank/DDBJ whole genome shotgun (WGS) entry which is preliminary data.</text>
</comment>
<dbReference type="RefSeq" id="WP_223021950.1">
    <property type="nucleotide sequence ID" value="NZ_CP078143.1"/>
</dbReference>
<evidence type="ECO:0000313" key="3">
    <source>
        <dbReference type="EMBL" id="MFC5586534.1"/>
    </source>
</evidence>
<sequence length="139" mass="15381">MPDDIPPIDPDLKAGNEERHARHEEVEFELLKTEAALRILSKREIGQRYIIKWVAVGAGVLVIFGMALALWHMMHNIFWGPFVFVTPALSVAMIVAPVISITTITVALFVGAFRKFDDKDLDTVGSGVNGVTSTMRGIY</sequence>
<feature type="compositionally biased region" description="Basic and acidic residues" evidence="1">
    <location>
        <begin position="10"/>
        <end position="20"/>
    </location>
</feature>
<keyword evidence="2" id="KW-0812">Transmembrane</keyword>
<feature type="region of interest" description="Disordered" evidence="1">
    <location>
        <begin position="1"/>
        <end position="20"/>
    </location>
</feature>
<gene>
    <name evidence="3" type="ORF">ACFPOD_15575</name>
</gene>
<keyword evidence="2" id="KW-1133">Transmembrane helix</keyword>
<keyword evidence="2" id="KW-0472">Membrane</keyword>
<dbReference type="EMBL" id="JBHSNB010000003">
    <property type="protein sequence ID" value="MFC5586534.1"/>
    <property type="molecule type" value="Genomic_DNA"/>
</dbReference>
<reference evidence="4" key="1">
    <citation type="journal article" date="2019" name="Int. J. Syst. Evol. Microbiol.">
        <title>The Global Catalogue of Microorganisms (GCM) 10K type strain sequencing project: providing services to taxonomists for standard genome sequencing and annotation.</title>
        <authorList>
            <consortium name="The Broad Institute Genomics Platform"/>
            <consortium name="The Broad Institute Genome Sequencing Center for Infectious Disease"/>
            <person name="Wu L."/>
            <person name="Ma J."/>
        </authorList>
    </citation>
    <scope>NUCLEOTIDE SEQUENCE [LARGE SCALE GENOMIC DNA]</scope>
    <source>
        <strain evidence="4">JCM 3366</strain>
    </source>
</reference>
<organism evidence="3 4">
    <name type="scientific">Nitratireductor kimnyeongensis</name>
    <dbReference type="NCBI Taxonomy" id="430679"/>
    <lineage>
        <taxon>Bacteria</taxon>
        <taxon>Pseudomonadati</taxon>
        <taxon>Pseudomonadota</taxon>
        <taxon>Alphaproteobacteria</taxon>
        <taxon>Hyphomicrobiales</taxon>
        <taxon>Phyllobacteriaceae</taxon>
        <taxon>Nitratireductor</taxon>
    </lineage>
</organism>
<dbReference type="Proteomes" id="UP001596107">
    <property type="component" value="Unassembled WGS sequence"/>
</dbReference>
<evidence type="ECO:0008006" key="5">
    <source>
        <dbReference type="Google" id="ProtNLM"/>
    </source>
</evidence>
<evidence type="ECO:0000313" key="4">
    <source>
        <dbReference type="Proteomes" id="UP001596107"/>
    </source>
</evidence>